<comment type="function">
    <text evidence="10">Pyrophosphatase that catalyzes the hydrolysis of nucleoside triphosphates to their monophosphate derivatives, with a high preference for the non-canonical purine nucleotides XTP (xanthosine triphosphate), dITP (deoxyinosine triphosphate) and ITP. Seems to function as a house-cleaning enzyme that removes non-canonical purine nucleotides from the nucleotide pool, thus preventing their incorporation into DNA/RNA and avoiding chromosomal lesions.</text>
</comment>
<dbReference type="PANTHER" id="PTHR11067">
    <property type="entry name" value="INOSINE TRIPHOSPHATE PYROPHOSPHATASE/HAM1 PROTEIN"/>
    <property type="match status" value="1"/>
</dbReference>
<dbReference type="GO" id="GO:0035870">
    <property type="term" value="F:dITP diphosphatase activity"/>
    <property type="evidence" value="ECO:0007669"/>
    <property type="project" value="UniProtKB-UniRule"/>
</dbReference>
<comment type="catalytic activity">
    <reaction evidence="10">
        <text>ITP + H2O = IMP + diphosphate + H(+)</text>
        <dbReference type="Rhea" id="RHEA:29399"/>
        <dbReference type="ChEBI" id="CHEBI:15377"/>
        <dbReference type="ChEBI" id="CHEBI:15378"/>
        <dbReference type="ChEBI" id="CHEBI:33019"/>
        <dbReference type="ChEBI" id="CHEBI:58053"/>
        <dbReference type="ChEBI" id="CHEBI:61402"/>
        <dbReference type="EC" id="3.6.1.66"/>
    </reaction>
</comment>
<keyword evidence="13" id="KW-1185">Reference proteome</keyword>
<evidence type="ECO:0000256" key="11">
    <source>
        <dbReference type="RuleBase" id="RU003781"/>
    </source>
</evidence>
<dbReference type="InterPro" id="IPR020922">
    <property type="entry name" value="dITP/XTP_pyrophosphatase"/>
</dbReference>
<dbReference type="InterPro" id="IPR002637">
    <property type="entry name" value="RdgB/HAM1"/>
</dbReference>
<dbReference type="EC" id="3.6.1.66" evidence="10"/>
<dbReference type="GO" id="GO:0009146">
    <property type="term" value="P:purine nucleoside triphosphate catabolic process"/>
    <property type="evidence" value="ECO:0007669"/>
    <property type="project" value="UniProtKB-UniRule"/>
</dbReference>
<dbReference type="FunFam" id="3.90.950.10:FF:000001">
    <property type="entry name" value="dITP/XTP pyrophosphatase"/>
    <property type="match status" value="1"/>
</dbReference>
<keyword evidence="6 10" id="KW-0460">Magnesium</keyword>
<evidence type="ECO:0000256" key="2">
    <source>
        <dbReference type="ARBA" id="ARBA00011738"/>
    </source>
</evidence>
<dbReference type="Proteomes" id="UP000321306">
    <property type="component" value="Unassembled WGS sequence"/>
</dbReference>
<dbReference type="GO" id="GO:0017111">
    <property type="term" value="F:ribonucleoside triphosphate phosphatase activity"/>
    <property type="evidence" value="ECO:0007669"/>
    <property type="project" value="InterPro"/>
</dbReference>
<name>A0A511N6R7_DEIC1</name>
<evidence type="ECO:0000256" key="7">
    <source>
        <dbReference type="ARBA" id="ARBA00023080"/>
    </source>
</evidence>
<dbReference type="HAMAP" id="MF_01405">
    <property type="entry name" value="Non_canon_purine_NTPase"/>
    <property type="match status" value="1"/>
</dbReference>
<evidence type="ECO:0000256" key="1">
    <source>
        <dbReference type="ARBA" id="ARBA00008023"/>
    </source>
</evidence>
<organism evidence="12 13">
    <name type="scientific">Deinococcus cellulosilyticus (strain DSM 18568 / NBRC 106333 / KACC 11606 / 5516J-15)</name>
    <dbReference type="NCBI Taxonomy" id="1223518"/>
    <lineage>
        <taxon>Bacteria</taxon>
        <taxon>Thermotogati</taxon>
        <taxon>Deinococcota</taxon>
        <taxon>Deinococci</taxon>
        <taxon>Deinococcales</taxon>
        <taxon>Deinococcaceae</taxon>
        <taxon>Deinococcus</taxon>
    </lineage>
</organism>
<protein>
    <recommendedName>
        <fullName evidence="10">dITP/XTP pyrophosphatase</fullName>
        <ecNumber evidence="10">3.6.1.66</ecNumber>
    </recommendedName>
    <alternativeName>
        <fullName evidence="10">Non-canonical purine NTP pyrophosphatase</fullName>
    </alternativeName>
    <alternativeName>
        <fullName evidence="10">Non-standard purine NTP pyrophosphatase</fullName>
    </alternativeName>
    <alternativeName>
        <fullName evidence="10">Nucleoside-triphosphate diphosphatase</fullName>
    </alternativeName>
    <alternativeName>
        <fullName evidence="10">Nucleoside-triphosphate pyrophosphatase</fullName>
        <shortName evidence="10">NTPase</shortName>
    </alternativeName>
</protein>
<comment type="similarity">
    <text evidence="1 10 11">Belongs to the HAM1 NTPase family.</text>
</comment>
<evidence type="ECO:0000256" key="5">
    <source>
        <dbReference type="ARBA" id="ARBA00022801"/>
    </source>
</evidence>
<feature type="binding site" evidence="10">
    <location>
        <begin position="176"/>
        <end position="177"/>
    </location>
    <ligand>
        <name>substrate</name>
    </ligand>
</feature>
<feature type="binding site" evidence="10">
    <location>
        <begin position="7"/>
        <end position="12"/>
    </location>
    <ligand>
        <name>substrate</name>
    </ligand>
</feature>
<dbReference type="SUPFAM" id="SSF52972">
    <property type="entry name" value="ITPase-like"/>
    <property type="match status" value="1"/>
</dbReference>
<keyword evidence="7 10" id="KW-0546">Nucleotide metabolism</keyword>
<dbReference type="Pfam" id="PF01725">
    <property type="entry name" value="Ham1p_like"/>
    <property type="match status" value="1"/>
</dbReference>
<dbReference type="GO" id="GO:0036222">
    <property type="term" value="F:XTP diphosphatase activity"/>
    <property type="evidence" value="ECO:0007669"/>
    <property type="project" value="UniProtKB-UniRule"/>
</dbReference>
<dbReference type="GO" id="GO:0005829">
    <property type="term" value="C:cytosol"/>
    <property type="evidence" value="ECO:0007669"/>
    <property type="project" value="TreeGrafter"/>
</dbReference>
<feature type="binding site" evidence="10">
    <location>
        <position position="68"/>
    </location>
    <ligand>
        <name>Mg(2+)</name>
        <dbReference type="ChEBI" id="CHEBI:18420"/>
    </ligand>
</feature>
<dbReference type="InterPro" id="IPR029001">
    <property type="entry name" value="ITPase-like_fam"/>
</dbReference>
<dbReference type="PANTHER" id="PTHR11067:SF9">
    <property type="entry name" value="INOSINE TRIPHOSPHATE PYROPHOSPHATASE"/>
    <property type="match status" value="1"/>
</dbReference>
<proteinExistence type="inferred from homology"/>
<dbReference type="EMBL" id="BJXB01000018">
    <property type="protein sequence ID" value="GEM48136.1"/>
    <property type="molecule type" value="Genomic_DNA"/>
</dbReference>
<evidence type="ECO:0000313" key="13">
    <source>
        <dbReference type="Proteomes" id="UP000321306"/>
    </source>
</evidence>
<evidence type="ECO:0000256" key="4">
    <source>
        <dbReference type="ARBA" id="ARBA00022741"/>
    </source>
</evidence>
<evidence type="ECO:0000256" key="6">
    <source>
        <dbReference type="ARBA" id="ARBA00022842"/>
    </source>
</evidence>
<comment type="catalytic activity">
    <reaction evidence="8 10">
        <text>dITP + H2O = dIMP + diphosphate + H(+)</text>
        <dbReference type="Rhea" id="RHEA:28342"/>
        <dbReference type="ChEBI" id="CHEBI:15377"/>
        <dbReference type="ChEBI" id="CHEBI:15378"/>
        <dbReference type="ChEBI" id="CHEBI:33019"/>
        <dbReference type="ChEBI" id="CHEBI:61194"/>
        <dbReference type="ChEBI" id="CHEBI:61382"/>
        <dbReference type="EC" id="3.6.1.66"/>
    </reaction>
</comment>
<gene>
    <name evidence="12" type="ORF">DC3_37710</name>
</gene>
<comment type="catalytic activity">
    <reaction evidence="9 10">
        <text>XTP + H2O = XMP + diphosphate + H(+)</text>
        <dbReference type="Rhea" id="RHEA:28610"/>
        <dbReference type="ChEBI" id="CHEBI:15377"/>
        <dbReference type="ChEBI" id="CHEBI:15378"/>
        <dbReference type="ChEBI" id="CHEBI:33019"/>
        <dbReference type="ChEBI" id="CHEBI:57464"/>
        <dbReference type="ChEBI" id="CHEBI:61314"/>
        <dbReference type="EC" id="3.6.1.66"/>
    </reaction>
</comment>
<dbReference type="OrthoDB" id="9807456at2"/>
<evidence type="ECO:0000256" key="8">
    <source>
        <dbReference type="ARBA" id="ARBA00051875"/>
    </source>
</evidence>
<feature type="active site" description="Proton acceptor" evidence="10">
    <location>
        <position position="68"/>
    </location>
</feature>
<dbReference type="GO" id="GO:0036220">
    <property type="term" value="F:ITP diphosphatase activity"/>
    <property type="evidence" value="ECO:0007669"/>
    <property type="project" value="UniProtKB-UniRule"/>
</dbReference>
<dbReference type="GO" id="GO:0009117">
    <property type="term" value="P:nucleotide metabolic process"/>
    <property type="evidence" value="ECO:0007669"/>
    <property type="project" value="UniProtKB-KW"/>
</dbReference>
<dbReference type="GO" id="GO:0046872">
    <property type="term" value="F:metal ion binding"/>
    <property type="evidence" value="ECO:0007669"/>
    <property type="project" value="UniProtKB-KW"/>
</dbReference>
<evidence type="ECO:0000256" key="10">
    <source>
        <dbReference type="HAMAP-Rule" id="MF_01405"/>
    </source>
</evidence>
<sequence length="189" mass="20572">MQVIIATGNPGKVKEIGLAIAPLGWEALNLKDFEVEMPEETETTYEGNALLKSRAICNATGIAALADDSGLEVEGLGNVPGVYSARYGNLNSDQERYEHLLANLGNNQNRRAKFVSVVVVSHPDGKDEFYRGEVEGFITREPRGSGGFGYDPIFFVPEFGCTMAELTPEEKQSISHRGRALKALIEAHS</sequence>
<accession>A0A511N6R7</accession>
<dbReference type="RefSeq" id="WP_146886971.1">
    <property type="nucleotide sequence ID" value="NZ_BJXB01000018.1"/>
</dbReference>
<dbReference type="NCBIfam" id="TIGR00042">
    <property type="entry name" value="RdgB/HAM1 family non-canonical purine NTP pyrophosphatase"/>
    <property type="match status" value="1"/>
</dbReference>
<keyword evidence="4 10" id="KW-0547">Nucleotide-binding</keyword>
<comment type="subunit">
    <text evidence="2 10">Homodimer.</text>
</comment>
<evidence type="ECO:0000313" key="12">
    <source>
        <dbReference type="EMBL" id="GEM48136.1"/>
    </source>
</evidence>
<keyword evidence="3 10" id="KW-0479">Metal-binding</keyword>
<feature type="binding site" evidence="10">
    <location>
        <begin position="148"/>
        <end position="151"/>
    </location>
    <ligand>
        <name>substrate</name>
    </ligand>
</feature>
<dbReference type="CDD" id="cd00515">
    <property type="entry name" value="HAM1"/>
    <property type="match status" value="1"/>
</dbReference>
<feature type="binding site" evidence="10">
    <location>
        <position position="171"/>
    </location>
    <ligand>
        <name>substrate</name>
    </ligand>
</feature>
<dbReference type="AlphaFoldDB" id="A0A511N6R7"/>
<keyword evidence="5 10" id="KW-0378">Hydrolase</keyword>
<reference evidence="12 13" key="1">
    <citation type="submission" date="2019-07" db="EMBL/GenBank/DDBJ databases">
        <title>Whole genome shotgun sequence of Deinococcus cellulosilyticus NBRC 106333.</title>
        <authorList>
            <person name="Hosoyama A."/>
            <person name="Uohara A."/>
            <person name="Ohji S."/>
            <person name="Ichikawa N."/>
        </authorList>
    </citation>
    <scope>NUCLEOTIDE SEQUENCE [LARGE SCALE GENOMIC DNA]</scope>
    <source>
        <strain evidence="12 13">NBRC 106333</strain>
    </source>
</reference>
<comment type="cofactor">
    <cofactor evidence="10">
        <name>Mg(2+)</name>
        <dbReference type="ChEBI" id="CHEBI:18420"/>
    </cofactor>
    <text evidence="10">Binds 1 Mg(2+) ion per subunit.</text>
</comment>
<comment type="caution">
    <text evidence="12">The sequence shown here is derived from an EMBL/GenBank/DDBJ whole genome shotgun (WGS) entry which is preliminary data.</text>
</comment>
<feature type="binding site" evidence="10">
    <location>
        <position position="39"/>
    </location>
    <ligand>
        <name>Mg(2+)</name>
        <dbReference type="ChEBI" id="CHEBI:18420"/>
    </ligand>
</feature>
<evidence type="ECO:0000256" key="9">
    <source>
        <dbReference type="ARBA" id="ARBA00052017"/>
    </source>
</evidence>
<dbReference type="Gene3D" id="3.90.950.10">
    <property type="match status" value="1"/>
</dbReference>
<feature type="binding site" evidence="10">
    <location>
        <position position="69"/>
    </location>
    <ligand>
        <name>substrate</name>
    </ligand>
</feature>
<dbReference type="GO" id="GO:0000166">
    <property type="term" value="F:nucleotide binding"/>
    <property type="evidence" value="ECO:0007669"/>
    <property type="project" value="UniProtKB-KW"/>
</dbReference>
<evidence type="ECO:0000256" key="3">
    <source>
        <dbReference type="ARBA" id="ARBA00022723"/>
    </source>
</evidence>